<evidence type="ECO:0000313" key="1">
    <source>
        <dbReference type="EMBL" id="KAF5890378.1"/>
    </source>
</evidence>
<keyword evidence="2" id="KW-1185">Reference proteome</keyword>
<feature type="non-terminal residue" evidence="1">
    <location>
        <position position="62"/>
    </location>
</feature>
<keyword evidence="1" id="KW-0808">Transferase</keyword>
<feature type="non-terminal residue" evidence="1">
    <location>
        <position position="1"/>
    </location>
</feature>
<evidence type="ECO:0000313" key="2">
    <source>
        <dbReference type="Proteomes" id="UP000727407"/>
    </source>
</evidence>
<gene>
    <name evidence="1" type="ORF">DAT39_019922</name>
</gene>
<accession>A0A8J4TGW8</accession>
<dbReference type="AlphaFoldDB" id="A0A8J4TGW8"/>
<dbReference type="OrthoDB" id="8939918at2759"/>
<keyword evidence="1" id="KW-0548">Nucleotidyltransferase</keyword>
<reference evidence="1" key="1">
    <citation type="submission" date="2020-07" db="EMBL/GenBank/DDBJ databases">
        <title>Clarias magur genome sequencing, assembly and annotation.</title>
        <authorList>
            <person name="Kushwaha B."/>
            <person name="Kumar R."/>
            <person name="Das P."/>
            <person name="Joshi C.G."/>
            <person name="Kumar D."/>
            <person name="Nagpure N.S."/>
            <person name="Pandey M."/>
            <person name="Agarwal S."/>
            <person name="Srivastava S."/>
            <person name="Singh M."/>
            <person name="Sahoo L."/>
            <person name="Jayasankar P."/>
            <person name="Meher P.K."/>
            <person name="Koringa P.G."/>
            <person name="Iquebal M.A."/>
            <person name="Das S.P."/>
            <person name="Bit A."/>
            <person name="Patnaik S."/>
            <person name="Patel N."/>
            <person name="Shah T.M."/>
            <person name="Hinsu A."/>
            <person name="Jena J.K."/>
        </authorList>
    </citation>
    <scope>NUCLEOTIDE SEQUENCE</scope>
    <source>
        <strain evidence="1">CIFAMagur01</strain>
        <tissue evidence="1">Testis</tissue>
    </source>
</reference>
<dbReference type="EMBL" id="QNUK01000691">
    <property type="protein sequence ID" value="KAF5890378.1"/>
    <property type="molecule type" value="Genomic_DNA"/>
</dbReference>
<keyword evidence="1" id="KW-0695">RNA-directed DNA polymerase</keyword>
<comment type="caution">
    <text evidence="1">The sequence shown here is derived from an EMBL/GenBank/DDBJ whole genome shotgun (WGS) entry which is preliminary data.</text>
</comment>
<name>A0A8J4TGW8_CLAMG</name>
<dbReference type="GO" id="GO:0003964">
    <property type="term" value="F:RNA-directed DNA polymerase activity"/>
    <property type="evidence" value="ECO:0007669"/>
    <property type="project" value="UniProtKB-KW"/>
</dbReference>
<organism evidence="1 2">
    <name type="scientific">Clarias magur</name>
    <name type="common">Asian catfish</name>
    <name type="synonym">Macropteronotus magur</name>
    <dbReference type="NCBI Taxonomy" id="1594786"/>
    <lineage>
        <taxon>Eukaryota</taxon>
        <taxon>Metazoa</taxon>
        <taxon>Chordata</taxon>
        <taxon>Craniata</taxon>
        <taxon>Vertebrata</taxon>
        <taxon>Euteleostomi</taxon>
        <taxon>Actinopterygii</taxon>
        <taxon>Neopterygii</taxon>
        <taxon>Teleostei</taxon>
        <taxon>Ostariophysi</taxon>
        <taxon>Siluriformes</taxon>
        <taxon>Clariidae</taxon>
        <taxon>Clarias</taxon>
    </lineage>
</organism>
<protein>
    <submittedName>
        <fullName evidence="1">Reverse transcriptase-like protein</fullName>
    </submittedName>
</protein>
<sequence>VSTRISACLAHISSWMAAHQLKPNLSKTELLFIPGDSSPGQDLVLSLDNNQITPSATARNLG</sequence>
<proteinExistence type="predicted"/>
<dbReference type="Proteomes" id="UP000727407">
    <property type="component" value="Unassembled WGS sequence"/>
</dbReference>